<comment type="caution">
    <text evidence="2">The sequence shown here is derived from an EMBL/GenBank/DDBJ whole genome shotgun (WGS) entry which is preliminary data.</text>
</comment>
<proteinExistence type="predicted"/>
<name>A0A176WKL5_MARPO</name>
<feature type="compositionally biased region" description="Basic and acidic residues" evidence="1">
    <location>
        <begin position="181"/>
        <end position="201"/>
    </location>
</feature>
<reference evidence="2" key="1">
    <citation type="submission" date="2016-03" db="EMBL/GenBank/DDBJ databases">
        <title>Mechanisms controlling the formation of the plant cell surface in tip-growing cells are functionally conserved among land plants.</title>
        <authorList>
            <person name="Honkanen S."/>
            <person name="Jones V.A."/>
            <person name="Morieri G."/>
            <person name="Champion C."/>
            <person name="Hetherington A.J."/>
            <person name="Kelly S."/>
            <person name="Saint-Marcoux D."/>
            <person name="Proust H."/>
            <person name="Prescott H."/>
            <person name="Dolan L."/>
        </authorList>
    </citation>
    <scope>NUCLEOTIDE SEQUENCE [LARGE SCALE GENOMIC DNA]</scope>
    <source>
        <tissue evidence="2">Whole gametophyte</tissue>
    </source>
</reference>
<dbReference type="AlphaFoldDB" id="A0A176WKL5"/>
<feature type="region of interest" description="Disordered" evidence="1">
    <location>
        <begin position="643"/>
        <end position="671"/>
    </location>
</feature>
<feature type="compositionally biased region" description="Low complexity" evidence="1">
    <location>
        <begin position="407"/>
        <end position="422"/>
    </location>
</feature>
<dbReference type="Pfam" id="PF05097">
    <property type="entry name" value="DUF688"/>
    <property type="match status" value="1"/>
</dbReference>
<feature type="region of interest" description="Disordered" evidence="1">
    <location>
        <begin position="152"/>
        <end position="269"/>
    </location>
</feature>
<accession>A0A176WKL5</accession>
<gene>
    <name evidence="2" type="ORF">AXG93_4773s1340</name>
</gene>
<feature type="compositionally biased region" description="Polar residues" evidence="1">
    <location>
        <begin position="643"/>
        <end position="661"/>
    </location>
</feature>
<feature type="region of interest" description="Disordered" evidence="1">
    <location>
        <begin position="1"/>
        <end position="33"/>
    </location>
</feature>
<sequence>MLLESALADFSEESTNASGHPSAMPYVWDDKSGKQVTRSSSYHERISKLSVQENEGLHLHEEAADMFNARKSNKSGAAHSRSDSGQFYHKEGTVPFKWEAAPGKPVVAQEPVVNCESPRLRPPPALRNVAIPLCSSPRHGGIAGKMKSILSGGGGGGKVVPKNAGGHGSFNSSTGSISKSGSDREQWSSSSGRDDTDRDSSVDSDGGEESSPVSTLDRPASPLSPACSPKVASPKHHELAVASYRHGHGSSNLRNVAAPVAHSRPPSQMAHCLLAMTEISEELPMIEEDEEDSEYHTMEFPTVDSPGTIEERRERSLLRRPGSSKSMSAPLARRQSSLGASSAANRQRRRSDFDWPEDFDERPEEVVKEVDESLWAFSPVASTFVFSGNDNSAAGSGRSPGRHAPGTGASPSSSGSGSGSLRETLSLRRTLMRSSSTKNGFSGKSSAEAAAVHVEVSGHLGGTGRLKYRDDEEIYPSSRGHRMKRSLSCIPFLNLCRAHRPTPAISFSHRLSPNVASTRNRVEYKCLQIKSPKNAVRNFDLSMKKMEGGSDEELYRRMVRLRKESICEHDVAARRNRDESPSDLSRLGDARRAEDDDCGLFTAVRTHKGRIAVRLVSSRPVAIMDRRGRSTAAVNNAYQDASGRVTGSSLRITERTTSCSSHGEEPFSEIQ</sequence>
<dbReference type="InterPro" id="IPR007789">
    <property type="entry name" value="DUF688"/>
</dbReference>
<organism evidence="2 3">
    <name type="scientific">Marchantia polymorpha subsp. ruderalis</name>
    <dbReference type="NCBI Taxonomy" id="1480154"/>
    <lineage>
        <taxon>Eukaryota</taxon>
        <taxon>Viridiplantae</taxon>
        <taxon>Streptophyta</taxon>
        <taxon>Embryophyta</taxon>
        <taxon>Marchantiophyta</taxon>
        <taxon>Marchantiopsida</taxon>
        <taxon>Marchantiidae</taxon>
        <taxon>Marchantiales</taxon>
        <taxon>Marchantiaceae</taxon>
        <taxon>Marchantia</taxon>
    </lineage>
</organism>
<dbReference type="Proteomes" id="UP000077202">
    <property type="component" value="Unassembled WGS sequence"/>
</dbReference>
<feature type="region of interest" description="Disordered" evidence="1">
    <location>
        <begin position="391"/>
        <end position="422"/>
    </location>
</feature>
<feature type="compositionally biased region" description="Low complexity" evidence="1">
    <location>
        <begin position="169"/>
        <end position="180"/>
    </location>
</feature>
<keyword evidence="3" id="KW-1185">Reference proteome</keyword>
<protein>
    <submittedName>
        <fullName evidence="2">Uncharacterized protein</fullName>
    </submittedName>
</protein>
<feature type="region of interest" description="Disordered" evidence="1">
    <location>
        <begin position="66"/>
        <end position="88"/>
    </location>
</feature>
<feature type="region of interest" description="Disordered" evidence="1">
    <location>
        <begin position="287"/>
        <end position="364"/>
    </location>
</feature>
<evidence type="ECO:0000256" key="1">
    <source>
        <dbReference type="SAM" id="MobiDB-lite"/>
    </source>
</evidence>
<evidence type="ECO:0000313" key="2">
    <source>
        <dbReference type="EMBL" id="OAE33161.1"/>
    </source>
</evidence>
<evidence type="ECO:0000313" key="3">
    <source>
        <dbReference type="Proteomes" id="UP000077202"/>
    </source>
</evidence>
<feature type="compositionally biased region" description="Acidic residues" evidence="1">
    <location>
        <begin position="354"/>
        <end position="363"/>
    </location>
</feature>
<dbReference type="EMBL" id="LVLJ01000679">
    <property type="protein sequence ID" value="OAE33161.1"/>
    <property type="molecule type" value="Genomic_DNA"/>
</dbReference>